<organism evidence="2 3">
    <name type="scientific">Archaeoglobus profundus (strain DSM 5631 / JCM 9629 / NBRC 100127 / Av18)</name>
    <dbReference type="NCBI Taxonomy" id="572546"/>
    <lineage>
        <taxon>Archaea</taxon>
        <taxon>Methanobacteriati</taxon>
        <taxon>Methanobacteriota</taxon>
        <taxon>Archaeoglobi</taxon>
        <taxon>Archaeoglobales</taxon>
        <taxon>Archaeoglobaceae</taxon>
        <taxon>Archaeoglobus</taxon>
    </lineage>
</organism>
<dbReference type="Gene3D" id="3.30.2170.10">
    <property type="entry name" value="archaeoglobus fulgidus dsm 4304 superfamily"/>
    <property type="match status" value="1"/>
</dbReference>
<dbReference type="HAMAP" id="MF_00582">
    <property type="entry name" value="UPF0215"/>
    <property type="match status" value="1"/>
</dbReference>
<dbReference type="PANTHER" id="PTHR39518">
    <property type="entry name" value="UPF0215 PROTEIN MJ1150"/>
    <property type="match status" value="1"/>
</dbReference>
<dbReference type="PaxDb" id="572546-Arcpr_0598"/>
<protein>
    <recommendedName>
        <fullName evidence="1">UPF0215 protein Arcpr_0598</fullName>
    </recommendedName>
</protein>
<evidence type="ECO:0000313" key="3">
    <source>
        <dbReference type="Proteomes" id="UP000001901"/>
    </source>
</evidence>
<sequence length="180" mass="20858">MKLWRVVGFDDSFKDNLAYIVGCVTCKDYVEGFLIDRIEVDGWDVSEKIVELISNSKFYKQIKCVLLSGITFAGFNVADLEFIYENLGIPVIVILERYPDFERIERALRNLEGFERRIELVKKAGEIRKVRKVLVQLKGCDLEFAEKILKLTIRKGKIPEPLRIAHLVASALIHKESRRR</sequence>
<gene>
    <name evidence="2" type="ordered locus">Arcpr_0598</name>
</gene>
<comment type="similarity">
    <text evidence="1">Belongs to the UPF0215 family.</text>
</comment>
<evidence type="ECO:0000313" key="2">
    <source>
        <dbReference type="EMBL" id="ADB57663.1"/>
    </source>
</evidence>
<dbReference type="HOGENOM" id="CLU_095956_1_0_2"/>
<dbReference type="PANTHER" id="PTHR39518:SF2">
    <property type="entry name" value="UPF0215 PROTEIN MJ1150"/>
    <property type="match status" value="1"/>
</dbReference>
<keyword evidence="3" id="KW-1185">Reference proteome</keyword>
<dbReference type="EMBL" id="CP001857">
    <property type="protein sequence ID" value="ADB57663.1"/>
    <property type="molecule type" value="Genomic_DNA"/>
</dbReference>
<accession>D2RH88</accession>
<name>D2RH88_ARCPA</name>
<dbReference type="RefSeq" id="WP_012939999.1">
    <property type="nucleotide sequence ID" value="NC_013741.1"/>
</dbReference>
<evidence type="ECO:0000256" key="1">
    <source>
        <dbReference type="HAMAP-Rule" id="MF_00582"/>
    </source>
</evidence>
<proteinExistence type="inferred from homology"/>
<dbReference type="Pfam" id="PF01949">
    <property type="entry name" value="Endo_dU"/>
    <property type="match status" value="1"/>
</dbReference>
<dbReference type="PIRSF" id="PIRSF006380">
    <property type="entry name" value="UCP006380"/>
    <property type="match status" value="1"/>
</dbReference>
<dbReference type="InterPro" id="IPR002802">
    <property type="entry name" value="Endo_dU"/>
</dbReference>
<dbReference type="STRING" id="572546.Arcpr_0598"/>
<dbReference type="Proteomes" id="UP000001901">
    <property type="component" value="Chromosome"/>
</dbReference>
<dbReference type="GeneID" id="8739257"/>
<reference evidence="2 3" key="1">
    <citation type="journal article" date="2010" name="Stand. Genomic Sci.">
        <title>Complete genome sequence of Archaeoglobus profundus type strain (AV18).</title>
        <authorList>
            <person name="von Jan M."/>
            <person name="Lapidus A."/>
            <person name="Del Rio T.G."/>
            <person name="Copeland A."/>
            <person name="Tice H."/>
            <person name="Cheng J.F."/>
            <person name="Lucas S."/>
            <person name="Chen F."/>
            <person name="Nolan M."/>
            <person name="Goodwin L."/>
            <person name="Han C."/>
            <person name="Pitluck S."/>
            <person name="Liolios K."/>
            <person name="Ivanova N."/>
            <person name="Mavromatis K."/>
            <person name="Ovchinnikova G."/>
            <person name="Chertkov O."/>
            <person name="Pati A."/>
            <person name="Chen A."/>
            <person name="Palaniappan K."/>
            <person name="Land M."/>
            <person name="Hauser L."/>
            <person name="Chang Y.J."/>
            <person name="Jeffries C.D."/>
            <person name="Saunders E."/>
            <person name="Brettin T."/>
            <person name="Detter J.C."/>
            <person name="Chain P."/>
            <person name="Eichinger K."/>
            <person name="Huber H."/>
            <person name="Spring S."/>
            <person name="Rohde M."/>
            <person name="Goker M."/>
            <person name="Wirth R."/>
            <person name="Woyke T."/>
            <person name="Bristow J."/>
            <person name="Eisen J.A."/>
            <person name="Markowitz V."/>
            <person name="Hugenholtz P."/>
            <person name="Kyrpides N.C."/>
            <person name="Klenk H.P."/>
        </authorList>
    </citation>
    <scope>NUCLEOTIDE SEQUENCE [LARGE SCALE GENOMIC DNA]</scope>
    <source>
        <strain evidence="3">DSM 5631 / JCM 9629 / NBRC 100127 / Av18</strain>
    </source>
</reference>
<dbReference type="KEGG" id="apo:Arcpr_0598"/>
<dbReference type="AlphaFoldDB" id="D2RH88"/>
<dbReference type="eggNOG" id="arCOG00928">
    <property type="taxonomic scope" value="Archaea"/>
</dbReference>